<dbReference type="InterPro" id="IPR010770">
    <property type="entry name" value="Ecd"/>
</dbReference>
<dbReference type="PANTHER" id="PTHR13060:SF0">
    <property type="entry name" value="PROTEIN ECDYSONELESS HOMOLOG"/>
    <property type="match status" value="1"/>
</dbReference>
<proteinExistence type="predicted"/>
<accession>A0AAD7QVV2</accession>
<dbReference type="GeneID" id="80880560"/>
<sequence length="602" mass="68326">MDIFSAVSELPDDCVEYTIFLLNTEDSASSKLERKEKLEEIASAASALSEPWVRKYIWQRQEFKLKVVELFGEPCLHGVTEFGECIDDEWFIVFILRELSKTVPDIVVKIADNDGEFLLIEAANAIPKWLSPENADNRVWIFNGNLCIIPAHNPDSATSYTLSDALQFLNSNTSMLYRPQILQKEAFARLEEYPQAAKDHIQRAKVTVPRRVAQILHHHPKYIAPASEAFLLRDPISMKVCSTMRNFPPEDSVTCVVKFTRLLYAQLKSQRIIPPAKFKMPKPNEDGYNEAELGMKVACGFELLCAGSGKSKVRKNKDYSTDPRFRQYVRMLEKEGFFKREAPGTPLYQQLVSQAKETFAEFSGDSYNASDIGAEIVNELDAMDELSDEEIATWDKTVDDDKWMDIDFKEFENLLDGRARAGVQDDDRPEDSEEANQEILESQQKVKSMVDRLRKFMDDEKAGFDGVEFDDDMSDSEDDEEDVPSSRIEELDEDDEVNEDDFLEFFLKEALKLSPEEIEQFRAEPSQDVPKAVNKGKMMAGSEDENEFDDDIAEELLSKGIINEGENDDFEIMRNLLESIKHQEGGAGPGSNLLAGLGYGSN</sequence>
<feature type="region of interest" description="Disordered" evidence="1">
    <location>
        <begin position="521"/>
        <end position="547"/>
    </location>
</feature>
<dbReference type="RefSeq" id="XP_056045678.1">
    <property type="nucleotide sequence ID" value="XM_056185394.1"/>
</dbReference>
<gene>
    <name evidence="2" type="ORF">POJ06DRAFT_207845</name>
</gene>
<protein>
    <submittedName>
        <fullName evidence="2">SGT1 protein-domain-containing protein</fullName>
    </submittedName>
</protein>
<feature type="region of interest" description="Disordered" evidence="1">
    <location>
        <begin position="582"/>
        <end position="602"/>
    </location>
</feature>
<comment type="caution">
    <text evidence="2">The sequence shown here is derived from an EMBL/GenBank/DDBJ whole genome shotgun (WGS) entry which is preliminary data.</text>
</comment>
<dbReference type="EMBL" id="JARPMG010000003">
    <property type="protein sequence ID" value="KAJ8102228.1"/>
    <property type="molecule type" value="Genomic_DNA"/>
</dbReference>
<feature type="region of interest" description="Disordered" evidence="1">
    <location>
        <begin position="419"/>
        <end position="441"/>
    </location>
</feature>
<reference evidence="2" key="1">
    <citation type="submission" date="2023-03" db="EMBL/GenBank/DDBJ databases">
        <title>Near-Complete genome sequence of Lipomyces tetrasporous NRRL Y-64009, an oleaginous yeast capable of growing on lignocellulosic hydrolysates.</title>
        <authorList>
            <consortium name="Lawrence Berkeley National Laboratory"/>
            <person name="Jagtap S.S."/>
            <person name="Liu J.-J."/>
            <person name="Walukiewicz H.E."/>
            <person name="Pangilinan J."/>
            <person name="Lipzen A."/>
            <person name="Ahrendt S."/>
            <person name="Koriabine M."/>
            <person name="Cobaugh K."/>
            <person name="Salamov A."/>
            <person name="Yoshinaga Y."/>
            <person name="Ng V."/>
            <person name="Daum C."/>
            <person name="Grigoriev I.V."/>
            <person name="Slininger P.J."/>
            <person name="Dien B.S."/>
            <person name="Jin Y.-S."/>
            <person name="Rao C.V."/>
        </authorList>
    </citation>
    <scope>NUCLEOTIDE SEQUENCE</scope>
    <source>
        <strain evidence="2">NRRL Y-64009</strain>
    </source>
</reference>
<evidence type="ECO:0000256" key="1">
    <source>
        <dbReference type="SAM" id="MobiDB-lite"/>
    </source>
</evidence>
<feature type="compositionally biased region" description="Acidic residues" evidence="1">
    <location>
        <begin position="467"/>
        <end position="483"/>
    </location>
</feature>
<organism evidence="2 3">
    <name type="scientific">Lipomyces tetrasporus</name>
    <dbReference type="NCBI Taxonomy" id="54092"/>
    <lineage>
        <taxon>Eukaryota</taxon>
        <taxon>Fungi</taxon>
        <taxon>Dikarya</taxon>
        <taxon>Ascomycota</taxon>
        <taxon>Saccharomycotina</taxon>
        <taxon>Lipomycetes</taxon>
        <taxon>Lipomycetales</taxon>
        <taxon>Lipomycetaceae</taxon>
        <taxon>Lipomyces</taxon>
    </lineage>
</organism>
<dbReference type="Proteomes" id="UP001217417">
    <property type="component" value="Unassembled WGS sequence"/>
</dbReference>
<dbReference type="GO" id="GO:0005634">
    <property type="term" value="C:nucleus"/>
    <property type="evidence" value="ECO:0007669"/>
    <property type="project" value="TreeGrafter"/>
</dbReference>
<feature type="compositionally biased region" description="Acidic residues" evidence="1">
    <location>
        <begin position="427"/>
        <end position="436"/>
    </location>
</feature>
<feature type="region of interest" description="Disordered" evidence="1">
    <location>
        <begin position="464"/>
        <end position="495"/>
    </location>
</feature>
<keyword evidence="3" id="KW-1185">Reference proteome</keyword>
<dbReference type="PANTHER" id="PTHR13060">
    <property type="entry name" value="SGT1 PROTEIN HSGT1 SUPPRESSOR OF GCR2"/>
    <property type="match status" value="1"/>
</dbReference>
<evidence type="ECO:0000313" key="2">
    <source>
        <dbReference type="EMBL" id="KAJ8102228.1"/>
    </source>
</evidence>
<name>A0AAD7QVV2_9ASCO</name>
<evidence type="ECO:0000313" key="3">
    <source>
        <dbReference type="Proteomes" id="UP001217417"/>
    </source>
</evidence>
<dbReference type="Pfam" id="PF07093">
    <property type="entry name" value="SGT1"/>
    <property type="match status" value="1"/>
</dbReference>
<dbReference type="AlphaFoldDB" id="A0AAD7QVV2"/>